<dbReference type="KEGG" id="sap:Sulac_2490"/>
<dbReference type="HOGENOM" id="CLU_034315_2_1_9"/>
<comment type="catalytic activity">
    <reaction evidence="7 9">
        <text>N-(5-phospho-beta-D-ribosyl)anthranilate + diphosphate = 5-phospho-alpha-D-ribose 1-diphosphate + anthranilate</text>
        <dbReference type="Rhea" id="RHEA:11768"/>
        <dbReference type="ChEBI" id="CHEBI:16567"/>
        <dbReference type="ChEBI" id="CHEBI:18277"/>
        <dbReference type="ChEBI" id="CHEBI:33019"/>
        <dbReference type="ChEBI" id="CHEBI:58017"/>
        <dbReference type="EC" id="2.4.2.18"/>
    </reaction>
</comment>
<dbReference type="GO" id="GO:0004048">
    <property type="term" value="F:anthranilate phosphoribosyltransferase activity"/>
    <property type="evidence" value="ECO:0007669"/>
    <property type="project" value="UniProtKB-UniRule"/>
</dbReference>
<dbReference type="HAMAP" id="MF_00211">
    <property type="entry name" value="TrpD"/>
    <property type="match status" value="1"/>
</dbReference>
<dbReference type="AlphaFoldDB" id="G8TW25"/>
<evidence type="ECO:0000256" key="8">
    <source>
        <dbReference type="ARBA" id="ARBA00061188"/>
    </source>
</evidence>
<organism evidence="12 13">
    <name type="scientific">Sulfobacillus acidophilus (strain ATCC 700253 / DSM 10332 / NAL)</name>
    <dbReference type="NCBI Taxonomy" id="679936"/>
    <lineage>
        <taxon>Bacteria</taxon>
        <taxon>Bacillati</taxon>
        <taxon>Bacillota</taxon>
        <taxon>Clostridia</taxon>
        <taxon>Eubacteriales</taxon>
        <taxon>Clostridiales Family XVII. Incertae Sedis</taxon>
        <taxon>Sulfobacillus</taxon>
    </lineage>
</organism>
<dbReference type="EC" id="2.4.2.18" evidence="9"/>
<comment type="function">
    <text evidence="9">Catalyzes the transfer of the phosphoribosyl group of 5-phosphorylribose-1-pyrophosphate (PRPP) to anthranilate to yield N-(5'-phosphoribosyl)-anthranilate (PRA).</text>
</comment>
<evidence type="ECO:0000256" key="7">
    <source>
        <dbReference type="ARBA" id="ARBA00052328"/>
    </source>
</evidence>
<feature type="binding site" evidence="9">
    <location>
        <position position="229"/>
    </location>
    <ligand>
        <name>Mg(2+)</name>
        <dbReference type="ChEBI" id="CHEBI:18420"/>
        <label>2</label>
    </ligand>
</feature>
<feature type="binding site" evidence="9">
    <location>
        <position position="83"/>
    </location>
    <ligand>
        <name>5-phospho-alpha-D-ribose 1-diphosphate</name>
        <dbReference type="ChEBI" id="CHEBI:58017"/>
    </ligand>
</feature>
<evidence type="ECO:0000256" key="3">
    <source>
        <dbReference type="ARBA" id="ARBA00022676"/>
    </source>
</evidence>
<reference evidence="12 13" key="2">
    <citation type="journal article" date="2012" name="Stand. Genomic Sci.">
        <title>Complete genome sequence of the moderately thermophilic mineral-sulfide-oxidizing firmicute Sulfobacillus acidophilus type strain (NAL(T)).</title>
        <authorList>
            <person name="Anderson I."/>
            <person name="Chertkov O."/>
            <person name="Chen A."/>
            <person name="Saunders E."/>
            <person name="Lapidus A."/>
            <person name="Nolan M."/>
            <person name="Lucas S."/>
            <person name="Hammon N."/>
            <person name="Deshpande S."/>
            <person name="Cheng J.F."/>
            <person name="Han C."/>
            <person name="Tapia R."/>
            <person name="Goodwin L.A."/>
            <person name="Pitluck S."/>
            <person name="Liolios K."/>
            <person name="Pagani I."/>
            <person name="Ivanova N."/>
            <person name="Mikhailova N."/>
            <person name="Pati A."/>
            <person name="Palaniappan K."/>
            <person name="Land M."/>
            <person name="Pan C."/>
            <person name="Rohde M."/>
            <person name="Pukall R."/>
            <person name="Goker M."/>
            <person name="Detter J.C."/>
            <person name="Woyke T."/>
            <person name="Bristow J."/>
            <person name="Eisen J.A."/>
            <person name="Markowitz V."/>
            <person name="Hugenholtz P."/>
            <person name="Kyrpides N.C."/>
            <person name="Klenk H.P."/>
            <person name="Mavromatis K."/>
        </authorList>
    </citation>
    <scope>NUCLEOTIDE SEQUENCE [LARGE SCALE GENOMIC DNA]</scope>
    <source>
        <strain evidence="13">ATCC 700253 / DSM 10332 / NAL</strain>
    </source>
</reference>
<evidence type="ECO:0000256" key="6">
    <source>
        <dbReference type="ARBA" id="ARBA00023141"/>
    </source>
</evidence>
<keyword evidence="9" id="KW-0460">Magnesium</keyword>
<dbReference type="GO" id="GO:0005829">
    <property type="term" value="C:cytosol"/>
    <property type="evidence" value="ECO:0007669"/>
    <property type="project" value="TreeGrafter"/>
</dbReference>
<evidence type="ECO:0000256" key="9">
    <source>
        <dbReference type="HAMAP-Rule" id="MF_00211"/>
    </source>
</evidence>
<comment type="caution">
    <text evidence="9">Lacks conserved residue(s) required for the propagation of feature annotation.</text>
</comment>
<sequence length="344" mass="36382">MSEVIRDSLERLTAGQSLSEEQAFSLMDAIMGGEATPAQIGGVLLALRVRGETVDEIVGFARAMRHHATAPSIRRRPVIDTCGTGGDRSFTFNVSTVSAFVVAGAGLPVAKHGNRSATSKSGSADMLEAMGIPIQYAVEDVARLIDTVGFGFLFAQQVHPSMRYAAPVRRELGVRTVFNVLGPLTNPLNPEFQLMGVFAPDWAEPVAQALARLGIDRAAVVHGHGGLDEVSLSGPTRVALVDQGQVTVMEITPEELGLPRYPLGAFQGGDPATNARICRDILTGEAADAMTDLVLANAGMALYVGRRAASPAEGVELARDSIRQGRALEVLTQLIPQEESSDVS</sequence>
<feature type="binding site" evidence="9">
    <location>
        <position position="123"/>
    </location>
    <ligand>
        <name>5-phospho-alpha-D-ribose 1-diphosphate</name>
        <dbReference type="ChEBI" id="CHEBI:58017"/>
    </ligand>
</feature>
<comment type="cofactor">
    <cofactor evidence="9">
        <name>Mg(2+)</name>
        <dbReference type="ChEBI" id="CHEBI:18420"/>
    </cofactor>
    <text evidence="9">Binds 2 magnesium ions per monomer.</text>
</comment>
<evidence type="ECO:0000256" key="1">
    <source>
        <dbReference type="ARBA" id="ARBA00004907"/>
    </source>
</evidence>
<dbReference type="InterPro" id="IPR035902">
    <property type="entry name" value="Nuc_phospho_transferase"/>
</dbReference>
<feature type="binding site" evidence="9">
    <location>
        <position position="91"/>
    </location>
    <ligand>
        <name>5-phospho-alpha-D-ribose 1-diphosphate</name>
        <dbReference type="ChEBI" id="CHEBI:58017"/>
    </ligand>
</feature>
<dbReference type="PANTHER" id="PTHR43285">
    <property type="entry name" value="ANTHRANILATE PHOSPHORIBOSYLTRANSFERASE"/>
    <property type="match status" value="1"/>
</dbReference>
<feature type="binding site" evidence="9">
    <location>
        <position position="114"/>
    </location>
    <ligand>
        <name>anthranilate</name>
        <dbReference type="ChEBI" id="CHEBI:16567"/>
        <label>1</label>
    </ligand>
</feature>
<dbReference type="InterPro" id="IPR036320">
    <property type="entry name" value="Glycosyl_Trfase_fam3_N_dom_sf"/>
</dbReference>
<dbReference type="PATRIC" id="fig|679936.5.peg.2578"/>
<feature type="binding site" evidence="9">
    <location>
        <position position="95"/>
    </location>
    <ligand>
        <name>Mg(2+)</name>
        <dbReference type="ChEBI" id="CHEBI:18420"/>
        <label>1</label>
    </ligand>
</feature>
<feature type="binding site" evidence="9">
    <location>
        <begin position="86"/>
        <end position="87"/>
    </location>
    <ligand>
        <name>5-phospho-alpha-D-ribose 1-diphosphate</name>
        <dbReference type="ChEBI" id="CHEBI:58017"/>
    </ligand>
</feature>
<feature type="domain" description="Glycosyl transferase family 3 N-terminal" evidence="11">
    <location>
        <begin position="7"/>
        <end position="68"/>
    </location>
</feature>
<dbReference type="GO" id="GO:0000162">
    <property type="term" value="P:L-tryptophan biosynthetic process"/>
    <property type="evidence" value="ECO:0007669"/>
    <property type="project" value="UniProtKB-UniRule"/>
</dbReference>
<proteinExistence type="inferred from homology"/>
<dbReference type="Pfam" id="PF00591">
    <property type="entry name" value="Glycos_transf_3"/>
    <property type="match status" value="1"/>
</dbReference>
<gene>
    <name evidence="9" type="primary">trpD</name>
    <name evidence="12" type="ordered locus">Sulac_2490</name>
</gene>
<evidence type="ECO:0000256" key="2">
    <source>
        <dbReference type="ARBA" id="ARBA00022605"/>
    </source>
</evidence>
<dbReference type="GO" id="GO:0000287">
    <property type="term" value="F:magnesium ion binding"/>
    <property type="evidence" value="ECO:0007669"/>
    <property type="project" value="UniProtKB-UniRule"/>
</dbReference>
<evidence type="ECO:0000256" key="5">
    <source>
        <dbReference type="ARBA" id="ARBA00022822"/>
    </source>
</evidence>
<feature type="binding site" evidence="9">
    <location>
        <begin position="111"/>
        <end position="119"/>
    </location>
    <ligand>
        <name>5-phospho-alpha-D-ribose 1-diphosphate</name>
        <dbReference type="ChEBI" id="CHEBI:58017"/>
    </ligand>
</feature>
<dbReference type="InterPro" id="IPR000312">
    <property type="entry name" value="Glycosyl_Trfase_fam3"/>
</dbReference>
<comment type="similarity">
    <text evidence="9">Belongs to the anthranilate phosphoribosyltransferase family.</text>
</comment>
<feature type="domain" description="Glycosyl transferase family 3" evidence="10">
    <location>
        <begin position="77"/>
        <end position="328"/>
    </location>
</feature>
<dbReference type="PANTHER" id="PTHR43285:SF2">
    <property type="entry name" value="ANTHRANILATE PHOSPHORIBOSYLTRANSFERASE"/>
    <property type="match status" value="1"/>
</dbReference>
<evidence type="ECO:0000259" key="10">
    <source>
        <dbReference type="Pfam" id="PF00591"/>
    </source>
</evidence>
<reference evidence="13" key="1">
    <citation type="submission" date="2011-12" db="EMBL/GenBank/DDBJ databases">
        <title>The complete genome of chromosome of Sulfobacillus acidophilus DSM 10332.</title>
        <authorList>
            <person name="Lucas S."/>
            <person name="Han J."/>
            <person name="Lapidus A."/>
            <person name="Bruce D."/>
            <person name="Goodwin L."/>
            <person name="Pitluck S."/>
            <person name="Peters L."/>
            <person name="Kyrpides N."/>
            <person name="Mavromatis K."/>
            <person name="Ivanova N."/>
            <person name="Mikhailova N."/>
            <person name="Chertkov O."/>
            <person name="Saunders E."/>
            <person name="Detter J.C."/>
            <person name="Tapia R."/>
            <person name="Han C."/>
            <person name="Land M."/>
            <person name="Hauser L."/>
            <person name="Markowitz V."/>
            <person name="Cheng J.-F."/>
            <person name="Hugenholtz P."/>
            <person name="Woyke T."/>
            <person name="Wu D."/>
            <person name="Pukall R."/>
            <person name="Gehrich-Schroeter G."/>
            <person name="Schneider S."/>
            <person name="Klenk H.-P."/>
            <person name="Eisen J.A."/>
        </authorList>
    </citation>
    <scope>NUCLEOTIDE SEQUENCE [LARGE SCALE GENOMIC DNA]</scope>
    <source>
        <strain evidence="13">ATCC 700253 / DSM 10332 / NAL</strain>
    </source>
</reference>
<dbReference type="UniPathway" id="UPA00035">
    <property type="reaction ID" value="UER00041"/>
</dbReference>
<feature type="binding site" evidence="9">
    <location>
        <position position="228"/>
    </location>
    <ligand>
        <name>Mg(2+)</name>
        <dbReference type="ChEBI" id="CHEBI:18420"/>
        <label>2</label>
    </ligand>
</feature>
<dbReference type="STRING" id="679936.Sulac_2490"/>
<protein>
    <recommendedName>
        <fullName evidence="9">Anthranilate phosphoribosyltransferase</fullName>
        <ecNumber evidence="9">2.4.2.18</ecNumber>
    </recommendedName>
</protein>
<evidence type="ECO:0000313" key="12">
    <source>
        <dbReference type="EMBL" id="AEW05952.1"/>
    </source>
</evidence>
<comment type="similarity">
    <text evidence="8">In the C-terminal section; belongs to the anthranilate phosphoribosyltransferase family.</text>
</comment>
<dbReference type="Gene3D" id="3.40.1030.10">
    <property type="entry name" value="Nucleoside phosphorylase/phosphoribosyltransferase catalytic domain"/>
    <property type="match status" value="1"/>
</dbReference>
<feature type="binding site" evidence="9">
    <location>
        <begin position="93"/>
        <end position="96"/>
    </location>
    <ligand>
        <name>5-phospho-alpha-D-ribose 1-diphosphate</name>
        <dbReference type="ChEBI" id="CHEBI:58017"/>
    </ligand>
</feature>
<dbReference type="InterPro" id="IPR017459">
    <property type="entry name" value="Glycosyl_Trfase_fam3_N_dom"/>
</dbReference>
<evidence type="ECO:0000256" key="4">
    <source>
        <dbReference type="ARBA" id="ARBA00022679"/>
    </source>
</evidence>
<comment type="pathway">
    <text evidence="1 9">Amino-acid biosynthesis; L-tryptophan biosynthesis; L-tryptophan from chorismate: step 2/5.</text>
</comment>
<name>G8TW25_SULAD</name>
<keyword evidence="9" id="KW-0479">Metal-binding</keyword>
<dbReference type="InterPro" id="IPR005940">
    <property type="entry name" value="Anthranilate_Pribosyl_Tfrase"/>
</dbReference>
<comment type="subunit">
    <text evidence="9">Homodimer.</text>
</comment>
<dbReference type="NCBIfam" id="TIGR01245">
    <property type="entry name" value="trpD"/>
    <property type="match status" value="1"/>
</dbReference>
<dbReference type="Gene3D" id="1.20.970.10">
    <property type="entry name" value="Transferase, Pyrimidine Nucleoside Phosphorylase, Chain C"/>
    <property type="match status" value="1"/>
</dbReference>
<keyword evidence="3 9" id="KW-0328">Glycosyltransferase</keyword>
<keyword evidence="2 9" id="KW-0028">Amino-acid biosynthesis</keyword>
<feature type="binding site" evidence="9">
    <location>
        <position position="83"/>
    </location>
    <ligand>
        <name>anthranilate</name>
        <dbReference type="ChEBI" id="CHEBI:16567"/>
        <label>1</label>
    </ligand>
</feature>
<dbReference type="Pfam" id="PF02885">
    <property type="entry name" value="Glycos_trans_3N"/>
    <property type="match status" value="1"/>
</dbReference>
<evidence type="ECO:0000313" key="13">
    <source>
        <dbReference type="Proteomes" id="UP000005439"/>
    </source>
</evidence>
<dbReference type="SUPFAM" id="SSF52418">
    <property type="entry name" value="Nucleoside phosphorylase/phosphoribosyltransferase catalytic domain"/>
    <property type="match status" value="1"/>
</dbReference>
<dbReference type="FunFam" id="3.40.1030.10:FF:000002">
    <property type="entry name" value="Anthranilate phosphoribosyltransferase"/>
    <property type="match status" value="1"/>
</dbReference>
<feature type="binding site" evidence="9">
    <location>
        <position position="229"/>
    </location>
    <ligand>
        <name>Mg(2+)</name>
        <dbReference type="ChEBI" id="CHEBI:18420"/>
        <label>1</label>
    </ligand>
</feature>
<feature type="binding site" evidence="9">
    <location>
        <position position="169"/>
    </location>
    <ligand>
        <name>anthranilate</name>
        <dbReference type="ChEBI" id="CHEBI:16567"/>
        <label>2</label>
    </ligand>
</feature>
<keyword evidence="13" id="KW-1185">Reference proteome</keyword>
<dbReference type="Proteomes" id="UP000005439">
    <property type="component" value="Chromosome"/>
</dbReference>
<accession>G8TW25</accession>
<dbReference type="SUPFAM" id="SSF47648">
    <property type="entry name" value="Nucleoside phosphorylase/phosphoribosyltransferase N-terminal domain"/>
    <property type="match status" value="1"/>
</dbReference>
<keyword evidence="6 9" id="KW-0057">Aromatic amino acid biosynthesis</keyword>
<keyword evidence="4 9" id="KW-0808">Transferase</keyword>
<dbReference type="EMBL" id="CP003179">
    <property type="protein sequence ID" value="AEW05952.1"/>
    <property type="molecule type" value="Genomic_DNA"/>
</dbReference>
<keyword evidence="5 9" id="KW-0822">Tryptophan biosynthesis</keyword>
<evidence type="ECO:0000259" key="11">
    <source>
        <dbReference type="Pfam" id="PF02885"/>
    </source>
</evidence>